<evidence type="ECO:0000313" key="3">
    <source>
        <dbReference type="Proteomes" id="UP000593970"/>
    </source>
</evidence>
<proteinExistence type="predicted"/>
<dbReference type="EMBL" id="CP051169">
    <property type="protein sequence ID" value="QOK97966.1"/>
    <property type="molecule type" value="Genomic_DNA"/>
</dbReference>
<organism evidence="2 3">
    <name type="scientific">Ralstonia solanacearum</name>
    <name type="common">Pseudomonas solanacearum</name>
    <dbReference type="NCBI Taxonomy" id="305"/>
    <lineage>
        <taxon>Bacteria</taxon>
        <taxon>Pseudomonadati</taxon>
        <taxon>Pseudomonadota</taxon>
        <taxon>Betaproteobacteria</taxon>
        <taxon>Burkholderiales</taxon>
        <taxon>Burkholderiaceae</taxon>
        <taxon>Ralstonia</taxon>
        <taxon>Ralstonia solanacearum species complex</taxon>
    </lineage>
</organism>
<evidence type="ECO:0008006" key="4">
    <source>
        <dbReference type="Google" id="ProtNLM"/>
    </source>
</evidence>
<name>A0AA92QCE3_RALSL</name>
<feature type="transmembrane region" description="Helical" evidence="1">
    <location>
        <begin position="111"/>
        <end position="131"/>
    </location>
</feature>
<accession>A0AA92QCE3</accession>
<sequence length="155" mass="17203">MTLDEVSSLHWESSRYGNFTCFDFVAGDLRRRWVTIPGRHDIRPGMRLTVVLNDPSDWEDVQAWRFDDTNRILMSVPPLVGLIALCLLCAATAGLLGWLCFGSRSATRPTAGWSILAFVLASFAGGMYFAWRNSLAVMRVLAATPPQPPGRSKDV</sequence>
<dbReference type="Proteomes" id="UP000593970">
    <property type="component" value="Chromosome"/>
</dbReference>
<keyword evidence="1" id="KW-1133">Transmembrane helix</keyword>
<evidence type="ECO:0000313" key="2">
    <source>
        <dbReference type="EMBL" id="QOK97966.1"/>
    </source>
</evidence>
<keyword evidence="1" id="KW-0472">Membrane</keyword>
<protein>
    <recommendedName>
        <fullName evidence="4">Transmembrane protein</fullName>
    </recommendedName>
</protein>
<keyword evidence="1" id="KW-0812">Transmembrane</keyword>
<gene>
    <name evidence="2" type="ORF">HF909_17000</name>
</gene>
<dbReference type="AlphaFoldDB" id="A0AA92QCE3"/>
<reference evidence="3" key="1">
    <citation type="submission" date="2020-04" db="EMBL/GenBank/DDBJ databases">
        <title>Ralstonia solanacearum UW576, UW763, UW773, and UW774.</title>
        <authorList>
            <person name="Steidl O."/>
            <person name="Truchon A."/>
            <person name="Allen C."/>
        </authorList>
    </citation>
    <scope>NUCLEOTIDE SEQUENCE [LARGE SCALE GENOMIC DNA]</scope>
    <source>
        <strain evidence="3">UW774</strain>
    </source>
</reference>
<evidence type="ECO:0000256" key="1">
    <source>
        <dbReference type="SAM" id="Phobius"/>
    </source>
</evidence>
<feature type="transmembrane region" description="Helical" evidence="1">
    <location>
        <begin position="79"/>
        <end position="99"/>
    </location>
</feature>